<protein>
    <submittedName>
        <fullName evidence="1">Uncharacterized protein</fullName>
    </submittedName>
</protein>
<gene>
    <name evidence="1" type="ORF">BDV29DRAFT_166660</name>
</gene>
<proteinExistence type="predicted"/>
<evidence type="ECO:0000313" key="2">
    <source>
        <dbReference type="Proteomes" id="UP000326565"/>
    </source>
</evidence>
<dbReference type="AlphaFoldDB" id="A0A5N5XBQ3"/>
<sequence length="78" mass="8904">MFRGGFSAVFDSYHQLPLVLWMGPLKHRLEEHFSRLLSVSLICWVGCQLLLGICIAARLLVVSLVWHWAGDSEVSHRN</sequence>
<name>A0A5N5XBQ3_9EURO</name>
<reference evidence="1 2" key="1">
    <citation type="submission" date="2019-04" db="EMBL/GenBank/DDBJ databases">
        <title>Friends and foes A comparative genomics study of 23 Aspergillus species from section Flavi.</title>
        <authorList>
            <consortium name="DOE Joint Genome Institute"/>
            <person name="Kjaerbolling I."/>
            <person name="Vesth T."/>
            <person name="Frisvad J.C."/>
            <person name="Nybo J.L."/>
            <person name="Theobald S."/>
            <person name="Kildgaard S."/>
            <person name="Isbrandt T."/>
            <person name="Kuo A."/>
            <person name="Sato A."/>
            <person name="Lyhne E.K."/>
            <person name="Kogle M.E."/>
            <person name="Wiebenga A."/>
            <person name="Kun R.S."/>
            <person name="Lubbers R.J."/>
            <person name="Makela M.R."/>
            <person name="Barry K."/>
            <person name="Chovatia M."/>
            <person name="Clum A."/>
            <person name="Daum C."/>
            <person name="Haridas S."/>
            <person name="He G."/>
            <person name="LaButti K."/>
            <person name="Lipzen A."/>
            <person name="Mondo S."/>
            <person name="Riley R."/>
            <person name="Salamov A."/>
            <person name="Simmons B.A."/>
            <person name="Magnuson J.K."/>
            <person name="Henrissat B."/>
            <person name="Mortensen U.H."/>
            <person name="Larsen T.O."/>
            <person name="Devries R.P."/>
            <person name="Grigoriev I.V."/>
            <person name="Machida M."/>
            <person name="Baker S.E."/>
            <person name="Andersen M.R."/>
        </authorList>
    </citation>
    <scope>NUCLEOTIDE SEQUENCE [LARGE SCALE GENOMIC DNA]</scope>
    <source>
        <strain evidence="1 2">CBS 151.66</strain>
    </source>
</reference>
<evidence type="ECO:0000313" key="1">
    <source>
        <dbReference type="EMBL" id="KAB8078193.1"/>
    </source>
</evidence>
<organism evidence="1 2">
    <name type="scientific">Aspergillus leporis</name>
    <dbReference type="NCBI Taxonomy" id="41062"/>
    <lineage>
        <taxon>Eukaryota</taxon>
        <taxon>Fungi</taxon>
        <taxon>Dikarya</taxon>
        <taxon>Ascomycota</taxon>
        <taxon>Pezizomycotina</taxon>
        <taxon>Eurotiomycetes</taxon>
        <taxon>Eurotiomycetidae</taxon>
        <taxon>Eurotiales</taxon>
        <taxon>Aspergillaceae</taxon>
        <taxon>Aspergillus</taxon>
        <taxon>Aspergillus subgen. Circumdati</taxon>
    </lineage>
</organism>
<accession>A0A5N5XBQ3</accession>
<dbReference type="EMBL" id="ML732160">
    <property type="protein sequence ID" value="KAB8078193.1"/>
    <property type="molecule type" value="Genomic_DNA"/>
</dbReference>
<keyword evidence="2" id="KW-1185">Reference proteome</keyword>
<dbReference type="Proteomes" id="UP000326565">
    <property type="component" value="Unassembled WGS sequence"/>
</dbReference>